<sequence>MLLVLSGCGFFTPPHRLQVELRFDGRPLPCGTALSLQGAPWYLEHSKFYLSQWQDQEGNSLHLENNKWQTGETVLVSIEQRDCWQDGEMLGNHRVVFDADVDLADVQQLQFVLGIPFAQNHHNPLAQPSPLNLSSMFWTWQSGHKFARFELKSVADSWAFHLGSTGCAADSAMRAPAEACEQPNLLAFSLQRPKGKGETLVFHLDRLIEGIRVSQENSCTFHPNETASCEQLLSNLRQSVIEWI</sequence>
<dbReference type="NCBIfam" id="TIGR04052">
    <property type="entry name" value="MbnP_like_WxW"/>
    <property type="match status" value="1"/>
</dbReference>
<dbReference type="Pfam" id="PF20243">
    <property type="entry name" value="MbnP"/>
    <property type="match status" value="1"/>
</dbReference>
<organism evidence="2 3">
    <name type="scientific">Bowmanella denitrificans</name>
    <dbReference type="NCBI Taxonomy" id="366582"/>
    <lineage>
        <taxon>Bacteria</taxon>
        <taxon>Pseudomonadati</taxon>
        <taxon>Pseudomonadota</taxon>
        <taxon>Gammaproteobacteria</taxon>
        <taxon>Alteromonadales</taxon>
        <taxon>Alteromonadaceae</taxon>
        <taxon>Bowmanella</taxon>
    </lineage>
</organism>
<name>A0ABP3HR53_9ALTE</name>
<evidence type="ECO:0000313" key="3">
    <source>
        <dbReference type="Proteomes" id="UP001501757"/>
    </source>
</evidence>
<feature type="domain" description="Copper-binding protein MbnP-like" evidence="1">
    <location>
        <begin position="16"/>
        <end position="220"/>
    </location>
</feature>
<evidence type="ECO:0000313" key="2">
    <source>
        <dbReference type="EMBL" id="GAA0376519.1"/>
    </source>
</evidence>
<dbReference type="EMBL" id="BAAAEI010000033">
    <property type="protein sequence ID" value="GAA0376519.1"/>
    <property type="molecule type" value="Genomic_DNA"/>
</dbReference>
<protein>
    <recommendedName>
        <fullName evidence="1">Copper-binding protein MbnP-like domain-containing protein</fullName>
    </recommendedName>
</protein>
<dbReference type="InterPro" id="IPR023977">
    <property type="entry name" value="MbnP-like"/>
</dbReference>
<accession>A0ABP3HR53</accession>
<dbReference type="Proteomes" id="UP001501757">
    <property type="component" value="Unassembled WGS sequence"/>
</dbReference>
<reference evidence="3" key="1">
    <citation type="journal article" date="2019" name="Int. J. Syst. Evol. Microbiol.">
        <title>The Global Catalogue of Microorganisms (GCM) 10K type strain sequencing project: providing services to taxonomists for standard genome sequencing and annotation.</title>
        <authorList>
            <consortium name="The Broad Institute Genomics Platform"/>
            <consortium name="The Broad Institute Genome Sequencing Center for Infectious Disease"/>
            <person name="Wu L."/>
            <person name="Ma J."/>
        </authorList>
    </citation>
    <scope>NUCLEOTIDE SEQUENCE [LARGE SCALE GENOMIC DNA]</scope>
    <source>
        <strain evidence="3">JCM 13378</strain>
    </source>
</reference>
<evidence type="ECO:0000259" key="1">
    <source>
        <dbReference type="Pfam" id="PF20243"/>
    </source>
</evidence>
<gene>
    <name evidence="2" type="ORF">GCM10009092_45820</name>
</gene>
<proteinExistence type="predicted"/>
<comment type="caution">
    <text evidence="2">The sequence shown here is derived from an EMBL/GenBank/DDBJ whole genome shotgun (WGS) entry which is preliminary data.</text>
</comment>
<keyword evidence="3" id="KW-1185">Reference proteome</keyword>
<dbReference type="InterPro" id="IPR046863">
    <property type="entry name" value="MbnP-like_dom"/>
</dbReference>